<keyword evidence="4" id="KW-1185">Reference proteome</keyword>
<evidence type="ECO:0000256" key="2">
    <source>
        <dbReference type="SAM" id="SignalP"/>
    </source>
</evidence>
<comment type="caution">
    <text evidence="3">The sequence shown here is derived from an EMBL/GenBank/DDBJ whole genome shotgun (WGS) entry which is preliminary data.</text>
</comment>
<protein>
    <recommendedName>
        <fullName evidence="5">Copper chaperone PCu(A)C</fullName>
    </recommendedName>
</protein>
<proteinExistence type="predicted"/>
<feature type="region of interest" description="Disordered" evidence="1">
    <location>
        <begin position="165"/>
        <end position="202"/>
    </location>
</feature>
<evidence type="ECO:0008006" key="5">
    <source>
        <dbReference type="Google" id="ProtNLM"/>
    </source>
</evidence>
<evidence type="ECO:0000313" key="4">
    <source>
        <dbReference type="Proteomes" id="UP000611554"/>
    </source>
</evidence>
<reference evidence="4" key="1">
    <citation type="journal article" date="2019" name="Int. J. Syst. Evol. Microbiol.">
        <title>The Global Catalogue of Microorganisms (GCM) 10K type strain sequencing project: providing services to taxonomists for standard genome sequencing and annotation.</title>
        <authorList>
            <consortium name="The Broad Institute Genomics Platform"/>
            <consortium name="The Broad Institute Genome Sequencing Center for Infectious Disease"/>
            <person name="Wu L."/>
            <person name="Ma J."/>
        </authorList>
    </citation>
    <scope>NUCLEOTIDE SEQUENCE [LARGE SCALE GENOMIC DNA]</scope>
    <source>
        <strain evidence="4">JCM 3115</strain>
    </source>
</reference>
<accession>A0ABQ2QYJ5</accession>
<dbReference type="SUPFAM" id="SSF110087">
    <property type="entry name" value="DR1885-like metal-binding protein"/>
    <property type="match status" value="1"/>
</dbReference>
<dbReference type="RefSeq" id="WP_189247829.1">
    <property type="nucleotide sequence ID" value="NZ_BMQJ01000009.1"/>
</dbReference>
<dbReference type="InterPro" id="IPR007410">
    <property type="entry name" value="LpqE-like"/>
</dbReference>
<name>A0ABQ2QYJ5_9ACTN</name>
<dbReference type="Gene3D" id="2.60.40.1890">
    <property type="entry name" value="PCu(A)C copper chaperone"/>
    <property type="match status" value="1"/>
</dbReference>
<dbReference type="Pfam" id="PF04314">
    <property type="entry name" value="PCuAC"/>
    <property type="match status" value="1"/>
</dbReference>
<dbReference type="PROSITE" id="PS51257">
    <property type="entry name" value="PROKAR_LIPOPROTEIN"/>
    <property type="match status" value="1"/>
</dbReference>
<feature type="signal peptide" evidence="2">
    <location>
        <begin position="1"/>
        <end position="23"/>
    </location>
</feature>
<feature type="compositionally biased region" description="Low complexity" evidence="1">
    <location>
        <begin position="175"/>
        <end position="202"/>
    </location>
</feature>
<gene>
    <name evidence="3" type="ORF">GCM10010140_38190</name>
</gene>
<dbReference type="EMBL" id="BMQJ01000009">
    <property type="protein sequence ID" value="GGQ04419.1"/>
    <property type="molecule type" value="Genomic_DNA"/>
</dbReference>
<organism evidence="3 4">
    <name type="scientific">Streptosporangium pseudovulgare</name>
    <dbReference type="NCBI Taxonomy" id="35765"/>
    <lineage>
        <taxon>Bacteria</taxon>
        <taxon>Bacillati</taxon>
        <taxon>Actinomycetota</taxon>
        <taxon>Actinomycetes</taxon>
        <taxon>Streptosporangiales</taxon>
        <taxon>Streptosporangiaceae</taxon>
        <taxon>Streptosporangium</taxon>
    </lineage>
</organism>
<evidence type="ECO:0000313" key="3">
    <source>
        <dbReference type="EMBL" id="GGQ04419.1"/>
    </source>
</evidence>
<evidence type="ECO:0000256" key="1">
    <source>
        <dbReference type="SAM" id="MobiDB-lite"/>
    </source>
</evidence>
<dbReference type="Proteomes" id="UP000611554">
    <property type="component" value="Unassembled WGS sequence"/>
</dbReference>
<sequence length="202" mass="20393">MTRNSRRWAIAAAAFLAAAPVLAGCGTGEDANTNKPYHPTEAVTVRQNGIDISQAFFLGPEPGSKIQAGGATPLYMSLVNSAQTPDQLVGVGVDPAVGTAKIPAPVELKTGQGVRVGTPTPTIVVEGLKQPLSGGESIRIQLQFANAGIIPVTVPVITRSREFATLAPAPGGDQSSTPSATPSASPTEGATASPSPSPSTTE</sequence>
<keyword evidence="2" id="KW-0732">Signal</keyword>
<feature type="chain" id="PRO_5045629630" description="Copper chaperone PCu(A)C" evidence="2">
    <location>
        <begin position="24"/>
        <end position="202"/>
    </location>
</feature>
<dbReference type="InterPro" id="IPR036182">
    <property type="entry name" value="PCuAC_sf"/>
</dbReference>